<dbReference type="PROSITE" id="PS00869">
    <property type="entry name" value="RENAL_DIPEPTIDASE_1"/>
    <property type="match status" value="1"/>
</dbReference>
<protein>
    <recommendedName>
        <fullName evidence="1">Dipeptidase</fullName>
        <ecNumber evidence="1">3.4.13.19</ecNumber>
    </recommendedName>
</protein>
<organism evidence="2 3">
    <name type="scientific">Phascolomyces articulosus</name>
    <dbReference type="NCBI Taxonomy" id="60185"/>
    <lineage>
        <taxon>Eukaryota</taxon>
        <taxon>Fungi</taxon>
        <taxon>Fungi incertae sedis</taxon>
        <taxon>Mucoromycota</taxon>
        <taxon>Mucoromycotina</taxon>
        <taxon>Mucoromycetes</taxon>
        <taxon>Mucorales</taxon>
        <taxon>Lichtheimiaceae</taxon>
        <taxon>Phascolomyces</taxon>
    </lineage>
</organism>
<keyword evidence="1" id="KW-0378">Hydrolase</keyword>
<dbReference type="GO" id="GO:0006508">
    <property type="term" value="P:proteolysis"/>
    <property type="evidence" value="ECO:0007669"/>
    <property type="project" value="UniProtKB-KW"/>
</dbReference>
<dbReference type="GO" id="GO:0046872">
    <property type="term" value="F:metal ion binding"/>
    <property type="evidence" value="ECO:0007669"/>
    <property type="project" value="UniProtKB-UniRule"/>
</dbReference>
<gene>
    <name evidence="2" type="ORF">BDA99DRAFT_467688</name>
</gene>
<keyword evidence="1" id="KW-0645">Protease</keyword>
<evidence type="ECO:0000313" key="3">
    <source>
        <dbReference type="Proteomes" id="UP001209540"/>
    </source>
</evidence>
<keyword evidence="1" id="KW-0482">Metalloprotease</keyword>
<comment type="cofactor">
    <cofactor evidence="1">
        <name>Zn(2+)</name>
        <dbReference type="ChEBI" id="CHEBI:29105"/>
    </cofactor>
</comment>
<reference evidence="2" key="1">
    <citation type="journal article" date="2022" name="IScience">
        <title>Evolution of zygomycete secretomes and the origins of terrestrial fungal ecologies.</title>
        <authorList>
            <person name="Chang Y."/>
            <person name="Wang Y."/>
            <person name="Mondo S."/>
            <person name="Ahrendt S."/>
            <person name="Andreopoulos W."/>
            <person name="Barry K."/>
            <person name="Beard J."/>
            <person name="Benny G.L."/>
            <person name="Blankenship S."/>
            <person name="Bonito G."/>
            <person name="Cuomo C."/>
            <person name="Desiro A."/>
            <person name="Gervers K.A."/>
            <person name="Hundley H."/>
            <person name="Kuo A."/>
            <person name="LaButti K."/>
            <person name="Lang B.F."/>
            <person name="Lipzen A."/>
            <person name="O'Donnell K."/>
            <person name="Pangilinan J."/>
            <person name="Reynolds N."/>
            <person name="Sandor L."/>
            <person name="Smith M.E."/>
            <person name="Tsang A."/>
            <person name="Grigoriev I.V."/>
            <person name="Stajich J.E."/>
            <person name="Spatafora J.W."/>
        </authorList>
    </citation>
    <scope>NUCLEOTIDE SEQUENCE</scope>
    <source>
        <strain evidence="2">RSA 2281</strain>
    </source>
</reference>
<dbReference type="InterPro" id="IPR008257">
    <property type="entry name" value="Pept_M19"/>
</dbReference>
<evidence type="ECO:0000313" key="2">
    <source>
        <dbReference type="EMBL" id="KAI9254560.1"/>
    </source>
</evidence>
<dbReference type="InterPro" id="IPR032466">
    <property type="entry name" value="Metal_Hydrolase"/>
</dbReference>
<dbReference type="PROSITE" id="PS51365">
    <property type="entry name" value="RENAL_DIPEPTIDASE_2"/>
    <property type="match status" value="1"/>
</dbReference>
<dbReference type="Proteomes" id="UP001209540">
    <property type="component" value="Unassembled WGS sequence"/>
</dbReference>
<dbReference type="Pfam" id="PF01244">
    <property type="entry name" value="Peptidase_M19"/>
    <property type="match status" value="1"/>
</dbReference>
<keyword evidence="1" id="KW-0862">Zinc</keyword>
<name>A0AAD5PAT8_9FUNG</name>
<keyword evidence="1" id="KW-0224">Dipeptidase</keyword>
<dbReference type="EMBL" id="JAIXMP010000024">
    <property type="protein sequence ID" value="KAI9254560.1"/>
    <property type="molecule type" value="Genomic_DNA"/>
</dbReference>
<dbReference type="CDD" id="cd01301">
    <property type="entry name" value="rDP_like"/>
    <property type="match status" value="1"/>
</dbReference>
<dbReference type="AlphaFoldDB" id="A0AAD5PAT8"/>
<keyword evidence="1" id="KW-0479">Metal-binding</keyword>
<comment type="caution">
    <text evidence="2">The sequence shown here is derived from an EMBL/GenBank/DDBJ whole genome shotgun (WGS) entry which is preliminary data.</text>
</comment>
<dbReference type="InterPro" id="IPR000180">
    <property type="entry name" value="Dipep_AS"/>
</dbReference>
<sequence length="439" mass="50392">MSHHTLDKEDFLFSILFFSFFSLTCQKKKKMYRWVFSLLLGSIFLTTLSNAFDLLGCFQTPIETFFSKKVEQQKHYEQTYLDRANRLLAKHPLVDTHNDFPMYLAFLRGGKINDLDLTHLEDSHTDLTKIKEGHLGGQMWSIYAPCEMKEENQILLAFQSIDAIKRVIAKYPETFEYVTNTHEFKKAQRHGKLASTMGLEGGQYIYNSFAALRNFYDLGIRYMTLTHNCNTDWSISCCDPNPPSFDRELGLTEFGHNIVREMNRIGMMVDISHVGHSTMHAVLNTTRAPVLFSHSSSNAICPIERNVPDNVLQRLDETDGVVMVNFYNHFVQCDPDTPATLADVANHVEYIASIAGKHRVGLGADYNGIEVTPEGLEDVSKYPDLFAELIRRGWTKKELKGLASENFLRVWKRVEQVSEELKDELPYEEDININVLSYL</sequence>
<comment type="similarity">
    <text evidence="1">Belongs to the metallo-dependent hydrolases superfamily. Peptidase M19 family.</text>
</comment>
<proteinExistence type="inferred from homology"/>
<dbReference type="PANTHER" id="PTHR10443:SF12">
    <property type="entry name" value="DIPEPTIDASE"/>
    <property type="match status" value="1"/>
</dbReference>
<accession>A0AAD5PAT8</accession>
<dbReference type="PANTHER" id="PTHR10443">
    <property type="entry name" value="MICROSOMAL DIPEPTIDASE"/>
    <property type="match status" value="1"/>
</dbReference>
<dbReference type="Gene3D" id="3.20.20.140">
    <property type="entry name" value="Metal-dependent hydrolases"/>
    <property type="match status" value="1"/>
</dbReference>
<dbReference type="EC" id="3.4.13.19" evidence="1"/>
<keyword evidence="3" id="KW-1185">Reference proteome</keyword>
<comment type="catalytic activity">
    <reaction evidence="1">
        <text>an L-aminoacyl-L-amino acid + H2O = 2 an L-alpha-amino acid</text>
        <dbReference type="Rhea" id="RHEA:48940"/>
        <dbReference type="ChEBI" id="CHEBI:15377"/>
        <dbReference type="ChEBI" id="CHEBI:59869"/>
        <dbReference type="ChEBI" id="CHEBI:77460"/>
        <dbReference type="EC" id="3.4.13.19"/>
    </reaction>
</comment>
<dbReference type="GO" id="GO:0070573">
    <property type="term" value="F:metallodipeptidase activity"/>
    <property type="evidence" value="ECO:0007669"/>
    <property type="project" value="InterPro"/>
</dbReference>
<reference evidence="2" key="2">
    <citation type="submission" date="2023-02" db="EMBL/GenBank/DDBJ databases">
        <authorList>
            <consortium name="DOE Joint Genome Institute"/>
            <person name="Mondo S.J."/>
            <person name="Chang Y."/>
            <person name="Wang Y."/>
            <person name="Ahrendt S."/>
            <person name="Andreopoulos W."/>
            <person name="Barry K."/>
            <person name="Beard J."/>
            <person name="Benny G.L."/>
            <person name="Blankenship S."/>
            <person name="Bonito G."/>
            <person name="Cuomo C."/>
            <person name="Desiro A."/>
            <person name="Gervers K.A."/>
            <person name="Hundley H."/>
            <person name="Kuo A."/>
            <person name="LaButti K."/>
            <person name="Lang B.F."/>
            <person name="Lipzen A."/>
            <person name="O'Donnell K."/>
            <person name="Pangilinan J."/>
            <person name="Reynolds N."/>
            <person name="Sandor L."/>
            <person name="Smith M.W."/>
            <person name="Tsang A."/>
            <person name="Grigoriev I.V."/>
            <person name="Stajich J.E."/>
            <person name="Spatafora J.W."/>
        </authorList>
    </citation>
    <scope>NUCLEOTIDE SEQUENCE</scope>
    <source>
        <strain evidence="2">RSA 2281</strain>
    </source>
</reference>
<evidence type="ECO:0000256" key="1">
    <source>
        <dbReference type="RuleBase" id="RU341113"/>
    </source>
</evidence>
<dbReference type="SUPFAM" id="SSF51556">
    <property type="entry name" value="Metallo-dependent hydrolases"/>
    <property type="match status" value="1"/>
</dbReference>